<feature type="compositionally biased region" description="Basic and acidic residues" evidence="1">
    <location>
        <begin position="89"/>
        <end position="105"/>
    </location>
</feature>
<feature type="compositionally biased region" description="Polar residues" evidence="1">
    <location>
        <begin position="76"/>
        <end position="88"/>
    </location>
</feature>
<dbReference type="EMBL" id="KB110249">
    <property type="protein sequence ID" value="ELK27554.1"/>
    <property type="molecule type" value="Genomic_DNA"/>
</dbReference>
<evidence type="ECO:0000313" key="3">
    <source>
        <dbReference type="Proteomes" id="UP000010556"/>
    </source>
</evidence>
<keyword evidence="3" id="KW-1185">Reference proteome</keyword>
<feature type="compositionally biased region" description="Basic residues" evidence="1">
    <location>
        <begin position="57"/>
        <end position="66"/>
    </location>
</feature>
<feature type="compositionally biased region" description="Basic and acidic residues" evidence="1">
    <location>
        <begin position="127"/>
        <end position="137"/>
    </location>
</feature>
<dbReference type="AlphaFoldDB" id="L5LM53"/>
<evidence type="ECO:0000256" key="1">
    <source>
        <dbReference type="SAM" id="MobiDB-lite"/>
    </source>
</evidence>
<reference evidence="3" key="1">
    <citation type="journal article" date="2013" name="Science">
        <title>Comparative analysis of bat genomes provides insight into the evolution of flight and immunity.</title>
        <authorList>
            <person name="Zhang G."/>
            <person name="Cowled C."/>
            <person name="Shi Z."/>
            <person name="Huang Z."/>
            <person name="Bishop-Lilly K.A."/>
            <person name="Fang X."/>
            <person name="Wynne J.W."/>
            <person name="Xiong Z."/>
            <person name="Baker M.L."/>
            <person name="Zhao W."/>
            <person name="Tachedjian M."/>
            <person name="Zhu Y."/>
            <person name="Zhou P."/>
            <person name="Jiang X."/>
            <person name="Ng J."/>
            <person name="Yang L."/>
            <person name="Wu L."/>
            <person name="Xiao J."/>
            <person name="Feng Y."/>
            <person name="Chen Y."/>
            <person name="Sun X."/>
            <person name="Zhang Y."/>
            <person name="Marsh G.A."/>
            <person name="Crameri G."/>
            <person name="Broder C.C."/>
            <person name="Frey K.G."/>
            <person name="Wang L.F."/>
            <person name="Wang J."/>
        </authorList>
    </citation>
    <scope>NUCLEOTIDE SEQUENCE [LARGE SCALE GENOMIC DNA]</scope>
</reference>
<organism evidence="2 3">
    <name type="scientific">Myotis davidii</name>
    <name type="common">David's myotis</name>
    <dbReference type="NCBI Taxonomy" id="225400"/>
    <lineage>
        <taxon>Eukaryota</taxon>
        <taxon>Metazoa</taxon>
        <taxon>Chordata</taxon>
        <taxon>Craniata</taxon>
        <taxon>Vertebrata</taxon>
        <taxon>Euteleostomi</taxon>
        <taxon>Mammalia</taxon>
        <taxon>Eutheria</taxon>
        <taxon>Laurasiatheria</taxon>
        <taxon>Chiroptera</taxon>
        <taxon>Yangochiroptera</taxon>
        <taxon>Vespertilionidae</taxon>
        <taxon>Myotis</taxon>
    </lineage>
</organism>
<evidence type="ECO:0000313" key="2">
    <source>
        <dbReference type="EMBL" id="ELK27554.1"/>
    </source>
</evidence>
<name>L5LM53_MYODS</name>
<gene>
    <name evidence="2" type="ORF">MDA_GLEAN10008914</name>
</gene>
<feature type="region of interest" description="Disordered" evidence="1">
    <location>
        <begin position="1"/>
        <end position="137"/>
    </location>
</feature>
<proteinExistence type="predicted"/>
<dbReference type="Proteomes" id="UP000010556">
    <property type="component" value="Unassembled WGS sequence"/>
</dbReference>
<accession>L5LM53</accession>
<sequence length="137" mass="14796">MRTGKLAPKPQSPCTSTRSAGEAPSENQSPSAGPEEAPSEGQDTNEVLVPENFQSRFNKRKGLHRKAITEAADPGSTGSVDTIGNVNTDSKRGRERDRESETSMREKHRSAASCTPPTGDVPATKVHALDRNRTWDP</sequence>
<feature type="compositionally biased region" description="Polar residues" evidence="1">
    <location>
        <begin position="12"/>
        <end position="31"/>
    </location>
</feature>
<protein>
    <submittedName>
        <fullName evidence="2">PWWP domain-containing protein 2A</fullName>
    </submittedName>
</protein>